<keyword evidence="3" id="KW-1185">Reference proteome</keyword>
<feature type="chain" id="PRO_5045105329" evidence="1">
    <location>
        <begin position="20"/>
        <end position="286"/>
    </location>
</feature>
<evidence type="ECO:0000313" key="2">
    <source>
        <dbReference type="EMBL" id="MFG6456485.1"/>
    </source>
</evidence>
<dbReference type="SUPFAM" id="SSF53850">
    <property type="entry name" value="Periplasmic binding protein-like II"/>
    <property type="match status" value="1"/>
</dbReference>
<dbReference type="Gene3D" id="3.40.190.10">
    <property type="entry name" value="Periplasmic binding protein-like II"/>
    <property type="match status" value="2"/>
</dbReference>
<reference evidence="2 3" key="1">
    <citation type="submission" date="2024-09" db="EMBL/GenBank/DDBJ databases">
        <title>Novel species of the genus Pelomonas and Roseateles isolated from streams.</title>
        <authorList>
            <person name="Lu H."/>
        </authorList>
    </citation>
    <scope>NUCLEOTIDE SEQUENCE [LARGE SCALE GENOMIC DNA]</scope>
    <source>
        <strain evidence="2 3">BYS96W</strain>
    </source>
</reference>
<evidence type="ECO:0000256" key="1">
    <source>
        <dbReference type="SAM" id="SignalP"/>
    </source>
</evidence>
<protein>
    <submittedName>
        <fullName evidence="2">Substrate-binding periplasmic protein</fullName>
    </submittedName>
</protein>
<gene>
    <name evidence="2" type="ORF">ACG00X_06535</name>
</gene>
<evidence type="ECO:0000313" key="3">
    <source>
        <dbReference type="Proteomes" id="UP001606305"/>
    </source>
</evidence>
<name>A0ABW7G3K5_9BURK</name>
<feature type="signal peptide" evidence="1">
    <location>
        <begin position="1"/>
        <end position="19"/>
    </location>
</feature>
<keyword evidence="1" id="KW-0732">Signal</keyword>
<dbReference type="Proteomes" id="UP001606305">
    <property type="component" value="Unassembled WGS sequence"/>
</dbReference>
<dbReference type="EMBL" id="JBIGIA010000004">
    <property type="protein sequence ID" value="MFG6456485.1"/>
    <property type="molecule type" value="Genomic_DNA"/>
</dbReference>
<organism evidence="2 3">
    <name type="scientific">Pelomonas nitida</name>
    <dbReference type="NCBI Taxonomy" id="3299027"/>
    <lineage>
        <taxon>Bacteria</taxon>
        <taxon>Pseudomonadati</taxon>
        <taxon>Pseudomonadota</taxon>
        <taxon>Betaproteobacteria</taxon>
        <taxon>Burkholderiales</taxon>
        <taxon>Sphaerotilaceae</taxon>
        <taxon>Roseateles</taxon>
    </lineage>
</organism>
<comment type="caution">
    <text evidence="2">The sequence shown here is derived from an EMBL/GenBank/DDBJ whole genome shotgun (WGS) entry which is preliminary data.</text>
</comment>
<sequence length="286" mass="32352">MQRRQLLSLLVLGAGSSVAATPRQPALIYPLHDAAGQQQWRYHEDLVRLALQRSGTSYGIVESTVPMTQARVLRELADGTGRLDLAWTMTSVEREALLQPVRVPVERGLIGFRLALVRPEHVDRWKDVTALRGLRPYVAGQGQDWPDTEILRTNGLKVSTSQQYTALFDMLRAGRIDYFPRSAFEIDGEIDSGIAHGLVIEPHVLLRYPAASYLFVRRDRPTLAADLQRGLDLMVADGSFARLFQQHFGDLIRRHRLRQRAQIVLRNPLLPAATPLDKPGYWFMLD</sequence>
<dbReference type="RefSeq" id="WP_394487236.1">
    <property type="nucleotide sequence ID" value="NZ_JBIGIA010000004.1"/>
</dbReference>
<accession>A0ABW7G3K5</accession>
<proteinExistence type="predicted"/>